<dbReference type="EMBL" id="BOOI01000069">
    <property type="protein sequence ID" value="GIH87924.1"/>
    <property type="molecule type" value="Genomic_DNA"/>
</dbReference>
<gene>
    <name evidence="3" type="ORF">Pro02_63320</name>
</gene>
<evidence type="ECO:0000313" key="4">
    <source>
        <dbReference type="Proteomes" id="UP000655044"/>
    </source>
</evidence>
<dbReference type="Proteomes" id="UP000655044">
    <property type="component" value="Unassembled WGS sequence"/>
</dbReference>
<accession>A0A8J3SA60</accession>
<evidence type="ECO:0000256" key="2">
    <source>
        <dbReference type="SAM" id="Phobius"/>
    </source>
</evidence>
<feature type="transmembrane region" description="Helical" evidence="2">
    <location>
        <begin position="32"/>
        <end position="52"/>
    </location>
</feature>
<keyword evidence="2" id="KW-1133">Transmembrane helix</keyword>
<proteinExistence type="predicted"/>
<organism evidence="3 4">
    <name type="scientific">Planobispora rosea</name>
    <dbReference type="NCBI Taxonomy" id="35762"/>
    <lineage>
        <taxon>Bacteria</taxon>
        <taxon>Bacillati</taxon>
        <taxon>Actinomycetota</taxon>
        <taxon>Actinomycetes</taxon>
        <taxon>Streptosporangiales</taxon>
        <taxon>Streptosporangiaceae</taxon>
        <taxon>Planobispora</taxon>
    </lineage>
</organism>
<feature type="region of interest" description="Disordered" evidence="1">
    <location>
        <begin position="62"/>
        <end position="84"/>
    </location>
</feature>
<name>A0A8J3SA60_PLARO</name>
<keyword evidence="2" id="KW-0472">Membrane</keyword>
<reference evidence="3" key="1">
    <citation type="submission" date="2021-01" db="EMBL/GenBank/DDBJ databases">
        <title>Whole genome shotgun sequence of Planobispora rosea NBRC 15558.</title>
        <authorList>
            <person name="Komaki H."/>
            <person name="Tamura T."/>
        </authorList>
    </citation>
    <scope>NUCLEOTIDE SEQUENCE</scope>
    <source>
        <strain evidence="3">NBRC 15558</strain>
    </source>
</reference>
<protein>
    <submittedName>
        <fullName evidence="3">Uncharacterized protein</fullName>
    </submittedName>
</protein>
<keyword evidence="2" id="KW-0812">Transmembrane</keyword>
<comment type="caution">
    <text evidence="3">The sequence shown here is derived from an EMBL/GenBank/DDBJ whole genome shotgun (WGS) entry which is preliminary data.</text>
</comment>
<keyword evidence="4" id="KW-1185">Reference proteome</keyword>
<evidence type="ECO:0000256" key="1">
    <source>
        <dbReference type="SAM" id="MobiDB-lite"/>
    </source>
</evidence>
<sequence>MSSAARRSTDDRAQAQALAESSSWRGRIPRKLSAVSSVLMLLIALVGIPFLILETAVPELSWARHSRPRSARQETMSSPLAPEA</sequence>
<evidence type="ECO:0000313" key="3">
    <source>
        <dbReference type="EMBL" id="GIH87924.1"/>
    </source>
</evidence>
<feature type="region of interest" description="Disordered" evidence="1">
    <location>
        <begin position="1"/>
        <end position="24"/>
    </location>
</feature>
<dbReference type="AlphaFoldDB" id="A0A8J3SA60"/>